<reference evidence="1 2" key="1">
    <citation type="submission" date="2020-10" db="EMBL/GenBank/DDBJ databases">
        <authorList>
            <person name="Castelo-Branco R."/>
            <person name="Eusebio N."/>
            <person name="Adriana R."/>
            <person name="Vieira A."/>
            <person name="Brugerolle De Fraissinette N."/>
            <person name="Rezende De Castro R."/>
            <person name="Schneider M.P."/>
            <person name="Vasconcelos V."/>
            <person name="Leao P.N."/>
        </authorList>
    </citation>
    <scope>NUCLEOTIDE SEQUENCE [LARGE SCALE GENOMIC DNA]</scope>
    <source>
        <strain evidence="1 2">LEGE 06226</strain>
    </source>
</reference>
<evidence type="ECO:0000313" key="2">
    <source>
        <dbReference type="Proteomes" id="UP000640725"/>
    </source>
</evidence>
<evidence type="ECO:0000313" key="1">
    <source>
        <dbReference type="EMBL" id="MBE9142128.1"/>
    </source>
</evidence>
<protein>
    <recommendedName>
        <fullName evidence="3">Transposase</fullName>
    </recommendedName>
</protein>
<keyword evidence="2" id="KW-1185">Reference proteome</keyword>
<proteinExistence type="predicted"/>
<comment type="caution">
    <text evidence="1">The sequence shown here is derived from an EMBL/GenBank/DDBJ whole genome shotgun (WGS) entry which is preliminary data.</text>
</comment>
<sequence length="52" mass="6486">MITMQYWQYYFKSLYHNYIQKQNLTTGNREKRRSLLFQECDRVAAACRHHFP</sequence>
<dbReference type="Proteomes" id="UP000640725">
    <property type="component" value="Unassembled WGS sequence"/>
</dbReference>
<dbReference type="RefSeq" id="WP_193867842.1">
    <property type="nucleotide sequence ID" value="NZ_JADEWU010000003.1"/>
</dbReference>
<gene>
    <name evidence="1" type="ORF">IQ236_02690</name>
</gene>
<organism evidence="1 2">
    <name type="scientific">Planktothrix mougeotii LEGE 06226</name>
    <dbReference type="NCBI Taxonomy" id="1828728"/>
    <lineage>
        <taxon>Bacteria</taxon>
        <taxon>Bacillati</taxon>
        <taxon>Cyanobacteriota</taxon>
        <taxon>Cyanophyceae</taxon>
        <taxon>Oscillatoriophycideae</taxon>
        <taxon>Oscillatoriales</taxon>
        <taxon>Microcoleaceae</taxon>
        <taxon>Planktothrix</taxon>
    </lineage>
</organism>
<dbReference type="EMBL" id="JADEWU010000003">
    <property type="protein sequence ID" value="MBE9142128.1"/>
    <property type="molecule type" value="Genomic_DNA"/>
</dbReference>
<name>A0ABR9U6P2_9CYAN</name>
<accession>A0ABR9U6P2</accession>
<evidence type="ECO:0008006" key="3">
    <source>
        <dbReference type="Google" id="ProtNLM"/>
    </source>
</evidence>